<feature type="transmembrane region" description="Helical" evidence="5">
    <location>
        <begin position="113"/>
        <end position="134"/>
    </location>
</feature>
<dbReference type="GO" id="GO:0005886">
    <property type="term" value="C:plasma membrane"/>
    <property type="evidence" value="ECO:0007669"/>
    <property type="project" value="TreeGrafter"/>
</dbReference>
<comment type="subcellular location">
    <subcellularLocation>
        <location evidence="1">Membrane</location>
        <topology evidence="1">Multi-pass membrane protein</topology>
    </subcellularLocation>
</comment>
<keyword evidence="2 5" id="KW-0812">Transmembrane</keyword>
<dbReference type="InterPro" id="IPR023271">
    <property type="entry name" value="Aquaporin-like"/>
</dbReference>
<feature type="transmembrane region" description="Helical" evidence="5">
    <location>
        <begin position="44"/>
        <end position="65"/>
    </location>
</feature>
<dbReference type="Gene3D" id="1.20.1080.10">
    <property type="entry name" value="Glycerol uptake facilitator protein"/>
    <property type="match status" value="1"/>
</dbReference>
<dbReference type="PANTHER" id="PTHR30520">
    <property type="entry name" value="FORMATE TRANSPORTER-RELATED"/>
    <property type="match status" value="1"/>
</dbReference>
<reference evidence="6 7" key="1">
    <citation type="submission" date="2016-10" db="EMBL/GenBank/DDBJ databases">
        <authorList>
            <person name="de Groot N.N."/>
        </authorList>
    </citation>
    <scope>NUCLEOTIDE SEQUENCE [LARGE SCALE GENOMIC DNA]</scope>
    <source>
        <strain evidence="6 7">NE2</strain>
    </source>
</reference>
<keyword evidence="7" id="KW-1185">Reference proteome</keyword>
<evidence type="ECO:0000256" key="2">
    <source>
        <dbReference type="ARBA" id="ARBA00022692"/>
    </source>
</evidence>
<evidence type="ECO:0000256" key="4">
    <source>
        <dbReference type="ARBA" id="ARBA00023136"/>
    </source>
</evidence>
<evidence type="ECO:0000256" key="1">
    <source>
        <dbReference type="ARBA" id="ARBA00004141"/>
    </source>
</evidence>
<keyword evidence="3 5" id="KW-1133">Transmembrane helix</keyword>
<dbReference type="AlphaFoldDB" id="A0A1I4CUR0"/>
<protein>
    <submittedName>
        <fullName evidence="6">Formate/nitrite transporter</fullName>
    </submittedName>
</protein>
<dbReference type="EMBL" id="FOSN01000028">
    <property type="protein sequence ID" value="SFK84350.1"/>
    <property type="molecule type" value="Genomic_DNA"/>
</dbReference>
<dbReference type="GO" id="GO:0015499">
    <property type="term" value="F:formate transmembrane transporter activity"/>
    <property type="evidence" value="ECO:0007669"/>
    <property type="project" value="TreeGrafter"/>
</dbReference>
<proteinExistence type="predicted"/>
<feature type="transmembrane region" description="Helical" evidence="5">
    <location>
        <begin position="72"/>
        <end position="93"/>
    </location>
</feature>
<evidence type="ECO:0000256" key="3">
    <source>
        <dbReference type="ARBA" id="ARBA00022989"/>
    </source>
</evidence>
<organism evidence="6 7">
    <name type="scientific">Methylocapsa palsarum</name>
    <dbReference type="NCBI Taxonomy" id="1612308"/>
    <lineage>
        <taxon>Bacteria</taxon>
        <taxon>Pseudomonadati</taxon>
        <taxon>Pseudomonadota</taxon>
        <taxon>Alphaproteobacteria</taxon>
        <taxon>Hyphomicrobiales</taxon>
        <taxon>Beijerinckiaceae</taxon>
        <taxon>Methylocapsa</taxon>
    </lineage>
</organism>
<dbReference type="InterPro" id="IPR000292">
    <property type="entry name" value="For/NO2_transpt"/>
</dbReference>
<gene>
    <name evidence="6" type="ORF">SAMN05444581_12824</name>
</gene>
<dbReference type="Pfam" id="PF01226">
    <property type="entry name" value="Form_Nir_trans"/>
    <property type="match status" value="1"/>
</dbReference>
<name>A0A1I4CUR0_9HYPH</name>
<evidence type="ECO:0000313" key="6">
    <source>
        <dbReference type="EMBL" id="SFK84350.1"/>
    </source>
</evidence>
<evidence type="ECO:0000256" key="5">
    <source>
        <dbReference type="SAM" id="Phobius"/>
    </source>
</evidence>
<keyword evidence="4 5" id="KW-0472">Membrane</keyword>
<dbReference type="PANTHER" id="PTHR30520:SF2">
    <property type="entry name" value="INNER MEMBRANE PROTEIN YFDC"/>
    <property type="match status" value="1"/>
</dbReference>
<evidence type="ECO:0000313" key="7">
    <source>
        <dbReference type="Proteomes" id="UP000198755"/>
    </source>
</evidence>
<accession>A0A1I4CUR0</accession>
<dbReference type="STRING" id="1612308.SAMN05444581_12824"/>
<sequence>MLANILATGAIAWVLATASPFEPNQQHALAEISVRIFHGGFGPTFVRAIFAGWLIGLMVWILPAVGSARPLIIIAITYVVAIGRFSHLIAGSVDAFYAVAIGEASWFDYAYRFFLPTLLGNVVGGVALVAGLNYGQVAPQLNPNGSKSSQSRPSPN</sequence>
<dbReference type="Proteomes" id="UP000198755">
    <property type="component" value="Unassembled WGS sequence"/>
</dbReference>